<sequence>MKIKDLDGKEIAVADLALALMQADDYRHYRLSNPSPHQLYLYKYWEDIYQKLLSLNCEKQQGKKQA</sequence>
<dbReference type="EMBL" id="JANHOH010000001">
    <property type="protein sequence ID" value="MCQ6958410.1"/>
    <property type="molecule type" value="Genomic_DNA"/>
</dbReference>
<accession>A0ABT1T1B7</accession>
<reference evidence="1 2" key="1">
    <citation type="submission" date="2022-07" db="EMBL/GenBank/DDBJ databases">
        <title>Mucilaginibacter sp. JC4.</title>
        <authorList>
            <person name="Le V."/>
            <person name="Ko S.-R."/>
            <person name="Ahn C.-Y."/>
            <person name="Oh H.-M."/>
        </authorList>
    </citation>
    <scope>NUCLEOTIDE SEQUENCE [LARGE SCALE GENOMIC DNA]</scope>
    <source>
        <strain evidence="1 2">JC4</strain>
    </source>
</reference>
<dbReference type="Proteomes" id="UP001204376">
    <property type="component" value="Unassembled WGS sequence"/>
</dbReference>
<keyword evidence="2" id="KW-1185">Reference proteome</keyword>
<proteinExistence type="predicted"/>
<comment type="caution">
    <text evidence="1">The sequence shown here is derived from an EMBL/GenBank/DDBJ whole genome shotgun (WGS) entry which is preliminary data.</text>
</comment>
<dbReference type="RefSeq" id="WP_256538584.1">
    <property type="nucleotide sequence ID" value="NZ_JANHOH010000001.1"/>
</dbReference>
<evidence type="ECO:0000313" key="2">
    <source>
        <dbReference type="Proteomes" id="UP001204376"/>
    </source>
</evidence>
<evidence type="ECO:0000313" key="1">
    <source>
        <dbReference type="EMBL" id="MCQ6958410.1"/>
    </source>
</evidence>
<name>A0ABT1T1B7_9SPHI</name>
<protein>
    <submittedName>
        <fullName evidence="1">Uncharacterized protein</fullName>
    </submittedName>
</protein>
<gene>
    <name evidence="1" type="ORF">NPE20_10590</name>
</gene>
<organism evidence="1 2">
    <name type="scientific">Mucilaginibacter aquariorum</name>
    <dbReference type="NCBI Taxonomy" id="2967225"/>
    <lineage>
        <taxon>Bacteria</taxon>
        <taxon>Pseudomonadati</taxon>
        <taxon>Bacteroidota</taxon>
        <taxon>Sphingobacteriia</taxon>
        <taxon>Sphingobacteriales</taxon>
        <taxon>Sphingobacteriaceae</taxon>
        <taxon>Mucilaginibacter</taxon>
    </lineage>
</organism>